<evidence type="ECO:0000256" key="2">
    <source>
        <dbReference type="ARBA" id="ARBA00010679"/>
    </source>
</evidence>
<dbReference type="Pfam" id="PF00730">
    <property type="entry name" value="HhH-GPD"/>
    <property type="match status" value="1"/>
</dbReference>
<keyword evidence="10" id="KW-0326">Glycosidase</keyword>
<evidence type="ECO:0000256" key="4">
    <source>
        <dbReference type="ARBA" id="ARBA00022763"/>
    </source>
</evidence>
<feature type="region of interest" description="Disordered" evidence="12">
    <location>
        <begin position="320"/>
        <end position="364"/>
    </location>
</feature>
<evidence type="ECO:0000256" key="5">
    <source>
        <dbReference type="ARBA" id="ARBA00022801"/>
    </source>
</evidence>
<evidence type="ECO:0000256" key="7">
    <source>
        <dbReference type="ARBA" id="ARBA00023239"/>
    </source>
</evidence>
<dbReference type="SMART" id="SM00478">
    <property type="entry name" value="ENDO3c"/>
    <property type="match status" value="1"/>
</dbReference>
<dbReference type="FunFam" id="1.10.1670.10:FF:000005">
    <property type="entry name" value="N-glycosylase/DNA lyase OGG1"/>
    <property type="match status" value="1"/>
</dbReference>
<evidence type="ECO:0000256" key="10">
    <source>
        <dbReference type="ARBA" id="ARBA00023295"/>
    </source>
</evidence>
<dbReference type="InterPro" id="IPR052054">
    <property type="entry name" value="Oxidative_DNA_repair_enzyme"/>
</dbReference>
<evidence type="ECO:0000259" key="13">
    <source>
        <dbReference type="SMART" id="SM00478"/>
    </source>
</evidence>
<evidence type="ECO:0000256" key="11">
    <source>
        <dbReference type="ARBA" id="ARBA00044632"/>
    </source>
</evidence>
<protein>
    <recommendedName>
        <fullName evidence="3">DNA-(apurinic or apyrimidinic site) lyase</fullName>
        <ecNumber evidence="3">4.2.99.18</ecNumber>
    </recommendedName>
</protein>
<dbReference type="Gene3D" id="1.10.340.30">
    <property type="entry name" value="Hypothetical protein, domain 2"/>
    <property type="match status" value="1"/>
</dbReference>
<dbReference type="GO" id="GO:0006285">
    <property type="term" value="P:base-excision repair, AP site formation"/>
    <property type="evidence" value="ECO:0007669"/>
    <property type="project" value="TreeGrafter"/>
</dbReference>
<evidence type="ECO:0000256" key="12">
    <source>
        <dbReference type="SAM" id="MobiDB-lite"/>
    </source>
</evidence>
<comment type="subcellular location">
    <subcellularLocation>
        <location evidence="1">Nucleus</location>
    </subcellularLocation>
</comment>
<evidence type="ECO:0000313" key="15">
    <source>
        <dbReference type="Proteomes" id="UP000319731"/>
    </source>
</evidence>
<dbReference type="RefSeq" id="XP_031024732.1">
    <property type="nucleotide sequence ID" value="XM_031169215.1"/>
</dbReference>
<accession>A0A507C395</accession>
<dbReference type="InterPro" id="IPR003265">
    <property type="entry name" value="HhH-GPD_domain"/>
</dbReference>
<dbReference type="GO" id="GO:0003684">
    <property type="term" value="F:damaged DNA binding"/>
    <property type="evidence" value="ECO:0007669"/>
    <property type="project" value="InterPro"/>
</dbReference>
<keyword evidence="4" id="KW-0227">DNA damage</keyword>
<dbReference type="GO" id="GO:0140078">
    <property type="term" value="F:class I DNA-(apurinic or apyrimidinic site) endonuclease activity"/>
    <property type="evidence" value="ECO:0007669"/>
    <property type="project" value="UniProtKB-EC"/>
</dbReference>
<keyword evidence="15" id="KW-1185">Reference proteome</keyword>
<keyword evidence="9" id="KW-0511">Multifunctional enzyme</keyword>
<dbReference type="InterPro" id="IPR012904">
    <property type="entry name" value="OGG_N"/>
</dbReference>
<dbReference type="AlphaFoldDB" id="A0A507C395"/>
<dbReference type="Proteomes" id="UP000319731">
    <property type="component" value="Unassembled WGS sequence"/>
</dbReference>
<keyword evidence="7" id="KW-0456">Lyase</keyword>
<dbReference type="InterPro" id="IPR011257">
    <property type="entry name" value="DNA_glycosylase"/>
</dbReference>
<keyword evidence="8" id="KW-0539">Nucleus</keyword>
<dbReference type="Pfam" id="PF07934">
    <property type="entry name" value="OGG_N"/>
    <property type="match status" value="1"/>
</dbReference>
<dbReference type="EC" id="4.2.99.18" evidence="3"/>
<dbReference type="SUPFAM" id="SSF48150">
    <property type="entry name" value="DNA-glycosylase"/>
    <property type="match status" value="1"/>
</dbReference>
<gene>
    <name evidence="14" type="ORF">SmJEL517_g03287</name>
</gene>
<evidence type="ECO:0000313" key="14">
    <source>
        <dbReference type="EMBL" id="TPX33848.1"/>
    </source>
</evidence>
<organism evidence="14 15">
    <name type="scientific">Synchytrium microbalum</name>
    <dbReference type="NCBI Taxonomy" id="1806994"/>
    <lineage>
        <taxon>Eukaryota</taxon>
        <taxon>Fungi</taxon>
        <taxon>Fungi incertae sedis</taxon>
        <taxon>Chytridiomycota</taxon>
        <taxon>Chytridiomycota incertae sedis</taxon>
        <taxon>Chytridiomycetes</taxon>
        <taxon>Synchytriales</taxon>
        <taxon>Synchytriaceae</taxon>
        <taxon>Synchytrium</taxon>
    </lineage>
</organism>
<dbReference type="OrthoDB" id="238681at2759"/>
<evidence type="ECO:0000256" key="6">
    <source>
        <dbReference type="ARBA" id="ARBA00023204"/>
    </source>
</evidence>
<evidence type="ECO:0000256" key="8">
    <source>
        <dbReference type="ARBA" id="ARBA00023242"/>
    </source>
</evidence>
<dbReference type="Gene3D" id="3.30.310.40">
    <property type="match status" value="1"/>
</dbReference>
<evidence type="ECO:0000256" key="3">
    <source>
        <dbReference type="ARBA" id="ARBA00012720"/>
    </source>
</evidence>
<keyword evidence="5" id="KW-0378">Hydrolase</keyword>
<feature type="domain" description="HhH-GPD" evidence="13">
    <location>
        <begin position="129"/>
        <end position="310"/>
    </location>
</feature>
<reference evidence="14 15" key="1">
    <citation type="journal article" date="2019" name="Sci. Rep.">
        <title>Comparative genomics of chytrid fungi reveal insights into the obligate biotrophic and pathogenic lifestyle of Synchytrium endobioticum.</title>
        <authorList>
            <person name="van de Vossenberg B.T.L.H."/>
            <person name="Warris S."/>
            <person name="Nguyen H.D.T."/>
            <person name="van Gent-Pelzer M.P.E."/>
            <person name="Joly D.L."/>
            <person name="van de Geest H.C."/>
            <person name="Bonants P.J.M."/>
            <person name="Smith D.S."/>
            <person name="Levesque C.A."/>
            <person name="van der Lee T.A.J."/>
        </authorList>
    </citation>
    <scope>NUCLEOTIDE SEQUENCE [LARGE SCALE GENOMIC DNA]</scope>
    <source>
        <strain evidence="14 15">JEL517</strain>
    </source>
</reference>
<comment type="similarity">
    <text evidence="2">Belongs to the type-1 OGG1 family.</text>
</comment>
<evidence type="ECO:0000256" key="9">
    <source>
        <dbReference type="ARBA" id="ARBA00023268"/>
    </source>
</evidence>
<dbReference type="InterPro" id="IPR023170">
    <property type="entry name" value="HhH_base_excis_C"/>
</dbReference>
<comment type="catalytic activity">
    <reaction evidence="11">
        <text>2'-deoxyribonucleotide-(2'-deoxyribose 5'-phosphate)-2'-deoxyribonucleotide-DNA = a 3'-end 2'-deoxyribonucleotide-(2,3-dehydro-2,3-deoxyribose 5'-phosphate)-DNA + a 5'-end 5'-phospho-2'-deoxyribonucleoside-DNA + H(+)</text>
        <dbReference type="Rhea" id="RHEA:66592"/>
        <dbReference type="Rhea" id="RHEA-COMP:13180"/>
        <dbReference type="Rhea" id="RHEA-COMP:16897"/>
        <dbReference type="Rhea" id="RHEA-COMP:17067"/>
        <dbReference type="ChEBI" id="CHEBI:15378"/>
        <dbReference type="ChEBI" id="CHEBI:136412"/>
        <dbReference type="ChEBI" id="CHEBI:157695"/>
        <dbReference type="ChEBI" id="CHEBI:167181"/>
        <dbReference type="EC" id="4.2.99.18"/>
    </reaction>
</comment>
<evidence type="ECO:0000256" key="1">
    <source>
        <dbReference type="ARBA" id="ARBA00004123"/>
    </source>
</evidence>
<sequence length="364" mass="41418">MTLLPKQSIASSPWISLNVEPNELKLEVLDAGQSFVWRKTNESEWSAVLSSKLVSLKQTESDVLFRVYQPGVEEAVRKELSDYFQLNENLVALYKRWELDDNFKRKASSFPGIRVLRQDPIENVFSFICTSNNHISRITMMIDRLCEKFGTYVGSLPYHPPIDDKLRSFYTFPTLSALAADGMEGSLRDLGFGYRGKYVEHAAKKALERGGETWLKSLRDVSYQEAKKALLELDGVGPKVADCVCLMSLDKRGAIPVDTHVWQIAKRDYKLSGITTKTLTAKAYDIIGDRFREIFGCHAGWAHSVLFTADLRQFSKASPGKKRKEAEIDDEELEIVTNEAPFEEPESNFESAAERAKMRRRIRK</sequence>
<dbReference type="CDD" id="cd00056">
    <property type="entry name" value="ENDO3c"/>
    <property type="match status" value="1"/>
</dbReference>
<dbReference type="Gene3D" id="1.10.1670.10">
    <property type="entry name" value="Helix-hairpin-Helix base-excision DNA repair enzymes (C-terminal)"/>
    <property type="match status" value="1"/>
</dbReference>
<dbReference type="GO" id="GO:0005634">
    <property type="term" value="C:nucleus"/>
    <property type="evidence" value="ECO:0007669"/>
    <property type="project" value="UniProtKB-SubCell"/>
</dbReference>
<dbReference type="EMBL" id="QEAO01000017">
    <property type="protein sequence ID" value="TPX33848.1"/>
    <property type="molecule type" value="Genomic_DNA"/>
</dbReference>
<dbReference type="PANTHER" id="PTHR10242:SF2">
    <property type="entry name" value="N-GLYCOSYLASE_DNA LYASE"/>
    <property type="match status" value="1"/>
</dbReference>
<dbReference type="STRING" id="1806994.A0A507C395"/>
<proteinExistence type="inferred from homology"/>
<keyword evidence="6" id="KW-0234">DNA repair</keyword>
<dbReference type="SUPFAM" id="SSF55945">
    <property type="entry name" value="TATA-box binding protein-like"/>
    <property type="match status" value="1"/>
</dbReference>
<dbReference type="GO" id="GO:0034039">
    <property type="term" value="F:8-oxo-7,8-dihydroguanine DNA N-glycosylase activity"/>
    <property type="evidence" value="ECO:0007669"/>
    <property type="project" value="TreeGrafter"/>
</dbReference>
<dbReference type="PANTHER" id="PTHR10242">
    <property type="entry name" value="8-OXOGUANINE DNA GLYCOSYLASE"/>
    <property type="match status" value="1"/>
</dbReference>
<dbReference type="GO" id="GO:0006289">
    <property type="term" value="P:nucleotide-excision repair"/>
    <property type="evidence" value="ECO:0007669"/>
    <property type="project" value="InterPro"/>
</dbReference>
<name>A0A507C395_9FUNG</name>
<dbReference type="GeneID" id="42004512"/>
<comment type="caution">
    <text evidence="14">The sequence shown here is derived from an EMBL/GenBank/DDBJ whole genome shotgun (WGS) entry which is preliminary data.</text>
</comment>